<accession>A0A1I3D8T9</accession>
<reference evidence="1 2" key="1">
    <citation type="submission" date="2016-10" db="EMBL/GenBank/DDBJ databases">
        <authorList>
            <person name="de Groot N.N."/>
        </authorList>
    </citation>
    <scope>NUCLEOTIDE SEQUENCE [LARGE SCALE GENOMIC DNA]</scope>
    <source>
        <strain evidence="1 2">DSM 27630</strain>
    </source>
</reference>
<dbReference type="Proteomes" id="UP000198668">
    <property type="component" value="Unassembled WGS sequence"/>
</dbReference>
<name>A0A1I3D8T9_9LACT</name>
<evidence type="ECO:0000313" key="2">
    <source>
        <dbReference type="Proteomes" id="UP000198668"/>
    </source>
</evidence>
<dbReference type="AlphaFoldDB" id="A0A1I3D8T9"/>
<proteinExistence type="predicted"/>
<dbReference type="EMBL" id="FOQE01000031">
    <property type="protein sequence ID" value="SFH83115.1"/>
    <property type="molecule type" value="Genomic_DNA"/>
</dbReference>
<dbReference type="InterPro" id="IPR025957">
    <property type="entry name" value="Cys_rich_KTR"/>
</dbReference>
<evidence type="ECO:0000313" key="1">
    <source>
        <dbReference type="EMBL" id="SFH83115.1"/>
    </source>
</evidence>
<organism evidence="1 2">
    <name type="scientific">Pisciglobus halotolerans</name>
    <dbReference type="NCBI Taxonomy" id="745365"/>
    <lineage>
        <taxon>Bacteria</taxon>
        <taxon>Bacillati</taxon>
        <taxon>Bacillota</taxon>
        <taxon>Bacilli</taxon>
        <taxon>Lactobacillales</taxon>
        <taxon>Carnobacteriaceae</taxon>
    </lineage>
</organism>
<gene>
    <name evidence="1" type="ORF">SAMN04489868_13120</name>
</gene>
<dbReference type="Pfam" id="PF14205">
    <property type="entry name" value="Cys_rich_KTR"/>
    <property type="match status" value="1"/>
</dbReference>
<protein>
    <submittedName>
        <fullName evidence="1">Cysteine-rich KTR</fullName>
    </submittedName>
</protein>
<sequence>MMERRSPSKTKWLLCPVCKSKTRVRIRDDTILENFPLYCPKCKNETLINMISFRITVIKEPDAKTQSR</sequence>
<keyword evidence="2" id="KW-1185">Reference proteome</keyword>